<dbReference type="Proteomes" id="UP000297014">
    <property type="component" value="Unassembled WGS sequence"/>
</dbReference>
<dbReference type="STRING" id="1218173.BALCAV_0210915"/>
<dbReference type="InterPro" id="IPR014729">
    <property type="entry name" value="Rossmann-like_a/b/a_fold"/>
</dbReference>
<feature type="transmembrane region" description="Helical" evidence="10">
    <location>
        <begin position="330"/>
        <end position="353"/>
    </location>
</feature>
<feature type="transmembrane region" description="Helical" evidence="10">
    <location>
        <begin position="181"/>
        <end position="200"/>
    </location>
</feature>
<feature type="transmembrane region" description="Helical" evidence="10">
    <location>
        <begin position="359"/>
        <end position="379"/>
    </location>
</feature>
<accession>A0A094WMY6</accession>
<comment type="similarity">
    <text evidence="2">Belongs to the monovalent cation:proton antiporter 2 (CPA2) transporter (TC 2.A.37) family.</text>
</comment>
<dbReference type="eggNOG" id="COG0475">
    <property type="taxonomic scope" value="Bacteria"/>
</dbReference>
<feature type="domain" description="UspA" evidence="11">
    <location>
        <begin position="403"/>
        <end position="529"/>
    </location>
</feature>
<evidence type="ECO:0000256" key="5">
    <source>
        <dbReference type="ARBA" id="ARBA00022692"/>
    </source>
</evidence>
<dbReference type="Pfam" id="PF00582">
    <property type="entry name" value="Usp"/>
    <property type="match status" value="1"/>
</dbReference>
<dbReference type="GO" id="GO:0016020">
    <property type="term" value="C:membrane"/>
    <property type="evidence" value="ECO:0007669"/>
    <property type="project" value="UniProtKB-SubCell"/>
</dbReference>
<dbReference type="InterPro" id="IPR038770">
    <property type="entry name" value="Na+/solute_symporter_sf"/>
</dbReference>
<evidence type="ECO:0000256" key="10">
    <source>
        <dbReference type="SAM" id="Phobius"/>
    </source>
</evidence>
<dbReference type="InterPro" id="IPR006153">
    <property type="entry name" value="Cation/H_exchanger_TM"/>
</dbReference>
<keyword evidence="5 10" id="KW-0812">Transmembrane</keyword>
<proteinExistence type="inferred from homology"/>
<evidence type="ECO:0000256" key="3">
    <source>
        <dbReference type="ARBA" id="ARBA00022448"/>
    </source>
</evidence>
<feature type="domain" description="Cation/H+ exchanger transmembrane" evidence="12">
    <location>
        <begin position="18"/>
        <end position="378"/>
    </location>
</feature>
<dbReference type="InterPro" id="IPR006016">
    <property type="entry name" value="UspA"/>
</dbReference>
<comment type="caution">
    <text evidence="13">The sequence shown here is derived from an EMBL/GenBank/DDBJ whole genome shotgun (WGS) entry which is preliminary data.</text>
</comment>
<feature type="transmembrane region" description="Helical" evidence="10">
    <location>
        <begin position="297"/>
        <end position="318"/>
    </location>
</feature>
<organism evidence="13 15">
    <name type="scientific">Alkalihalobacillus alcalophilus ATCC 27647 = CGMCC 1.3604</name>
    <dbReference type="NCBI Taxonomy" id="1218173"/>
    <lineage>
        <taxon>Bacteria</taxon>
        <taxon>Bacillati</taxon>
        <taxon>Bacillota</taxon>
        <taxon>Bacilli</taxon>
        <taxon>Bacillales</taxon>
        <taxon>Bacillaceae</taxon>
        <taxon>Alkalihalobacillus</taxon>
    </lineage>
</organism>
<keyword evidence="4" id="KW-0050">Antiport</keyword>
<dbReference type="GO" id="GO:0015297">
    <property type="term" value="F:antiporter activity"/>
    <property type="evidence" value="ECO:0007669"/>
    <property type="project" value="UniProtKB-KW"/>
</dbReference>
<dbReference type="OrthoDB" id="9793589at2"/>
<evidence type="ECO:0000256" key="7">
    <source>
        <dbReference type="ARBA" id="ARBA00023065"/>
    </source>
</evidence>
<comment type="subcellular location">
    <subcellularLocation>
        <location evidence="1">Membrane</location>
        <topology evidence="1">Multi-pass membrane protein</topology>
    </subcellularLocation>
</comment>
<gene>
    <name evidence="14" type="ORF">AJ85_16680</name>
    <name evidence="13" type="ORF">BALCAV_0210915</name>
</gene>
<dbReference type="eggNOG" id="COG0589">
    <property type="taxonomic scope" value="Bacteria"/>
</dbReference>
<evidence type="ECO:0000256" key="1">
    <source>
        <dbReference type="ARBA" id="ARBA00004141"/>
    </source>
</evidence>
<sequence>MFAQPVTDPVLIFAIAMVIFLIAPLIMAKFKVTGIIGLILAGLIIGPNGLGLLARDSTILLLGAVGLHFIFFIAGLEIDLDGFKKYRNRSLTFGTLSFLIPFILGTVSTLLIGYSLLAAILIGSIIGSHTLLAYPIASRLGVSKNKAVTTTISGTIITDTTAFLILAVVAGASHGVLNAEFWVTMVISLLIFVLAVFLIVPRISKFFFRTLGSEGNSEFVFVMSVLFVTAYGATLAGIEAIIGAFLAGLALNRFIVEQGTLMNRIKFVGNSIFIPFFLLSVGMLVDLRVILTDPDTWIMAGIVVVFVILGKLLAAIITGKIYNYSKAEQILMFGLSVPQAAATLAATMVGYELGLLGEAVVNAMIIKILITCLIGPFLVEKYSKVLALLEEKRPYESNQAPERVMIPVANPHTLQSLLDLAFIVRGNSKEPLYALSVAQSGENSSETLVKAEKVLNEAVSYGAGAEVPVQTLTRVDRNIATGMIRAMEESRITTAVIGWNGKLSTPQRIFGSVLDQLLERSTQTILVTKIEYPINTMKRLVVVVPTGYTHKAGFYAAMDVIRTFATELGMSIHCIIINDEIAHYKEAYATSNSSLNLTFEKLEEWDLFYERLDKLKKDDLVIALSTRKGTLGWDPQLENLPRNLSKTASESFIVLYSPEEKHVDSRGTKGIEAPKSVLNPKAYHS</sequence>
<dbReference type="SUPFAM" id="SSF52402">
    <property type="entry name" value="Adenine nucleotide alpha hydrolases-like"/>
    <property type="match status" value="1"/>
</dbReference>
<protein>
    <submittedName>
        <fullName evidence="14">Sodium:proton antiporter</fullName>
    </submittedName>
    <submittedName>
        <fullName evidence="13">Sodium:proton exchanger</fullName>
    </submittedName>
</protein>
<evidence type="ECO:0000259" key="11">
    <source>
        <dbReference type="Pfam" id="PF00582"/>
    </source>
</evidence>
<evidence type="ECO:0000313" key="15">
    <source>
        <dbReference type="Proteomes" id="UP000002754"/>
    </source>
</evidence>
<keyword evidence="15" id="KW-1185">Reference proteome</keyword>
<feature type="transmembrane region" description="Helical" evidence="10">
    <location>
        <begin position="147"/>
        <end position="169"/>
    </location>
</feature>
<dbReference type="RefSeq" id="WP_003322122.1">
    <property type="nucleotide sequence ID" value="NZ_ALPT02000032.1"/>
</dbReference>
<evidence type="ECO:0000259" key="12">
    <source>
        <dbReference type="Pfam" id="PF00999"/>
    </source>
</evidence>
<name>A0A094WMY6_ALKAL</name>
<evidence type="ECO:0000256" key="2">
    <source>
        <dbReference type="ARBA" id="ARBA00005551"/>
    </source>
</evidence>
<evidence type="ECO:0000256" key="6">
    <source>
        <dbReference type="ARBA" id="ARBA00022989"/>
    </source>
</evidence>
<feature type="transmembrane region" description="Helical" evidence="10">
    <location>
        <begin position="35"/>
        <end position="53"/>
    </location>
</feature>
<keyword evidence="8 10" id="KW-0472">Membrane</keyword>
<dbReference type="AlphaFoldDB" id="A0A094WMY6"/>
<evidence type="ECO:0000256" key="4">
    <source>
        <dbReference type="ARBA" id="ARBA00022449"/>
    </source>
</evidence>
<dbReference type="PANTHER" id="PTHR43562">
    <property type="entry name" value="NAPA-TYPE SODIUM/HYDROGEN ANTIPORTER"/>
    <property type="match status" value="1"/>
</dbReference>
<feature type="transmembrane region" description="Helical" evidence="10">
    <location>
        <begin position="6"/>
        <end position="28"/>
    </location>
</feature>
<dbReference type="EMBL" id="ALPT02000032">
    <property type="protein sequence ID" value="KGA97313.1"/>
    <property type="molecule type" value="Genomic_DNA"/>
</dbReference>
<feature type="transmembrane region" description="Helical" evidence="10">
    <location>
        <begin position="272"/>
        <end position="291"/>
    </location>
</feature>
<evidence type="ECO:0000313" key="14">
    <source>
        <dbReference type="EMBL" id="THG92152.1"/>
    </source>
</evidence>
<dbReference type="Gene3D" id="3.40.50.620">
    <property type="entry name" value="HUPs"/>
    <property type="match status" value="1"/>
</dbReference>
<dbReference type="Proteomes" id="UP000002754">
    <property type="component" value="Unassembled WGS sequence"/>
</dbReference>
<evidence type="ECO:0000256" key="9">
    <source>
        <dbReference type="SAM" id="MobiDB-lite"/>
    </source>
</evidence>
<reference evidence="14 16" key="2">
    <citation type="submission" date="2014-01" db="EMBL/GenBank/DDBJ databases">
        <title>Draft genome sequencing of Bacillus alcalophilus CGMCC 1.3604.</title>
        <authorList>
            <person name="Yang J."/>
            <person name="Diao L."/>
            <person name="Yang S."/>
        </authorList>
    </citation>
    <scope>NUCLEOTIDE SEQUENCE [LARGE SCALE GENOMIC DNA]</scope>
    <source>
        <strain evidence="14 16">CGMCC 1.3604</strain>
    </source>
</reference>
<evidence type="ECO:0000313" key="13">
    <source>
        <dbReference type="EMBL" id="KGA97313.1"/>
    </source>
</evidence>
<keyword evidence="6 10" id="KW-1133">Transmembrane helix</keyword>
<feature type="transmembrane region" description="Helical" evidence="10">
    <location>
        <begin position="59"/>
        <end position="78"/>
    </location>
</feature>
<keyword evidence="7" id="KW-0406">Ion transport</keyword>
<dbReference type="EMBL" id="JALP01000018">
    <property type="protein sequence ID" value="THG92152.1"/>
    <property type="molecule type" value="Genomic_DNA"/>
</dbReference>
<feature type="transmembrane region" description="Helical" evidence="10">
    <location>
        <begin position="220"/>
        <end position="251"/>
    </location>
</feature>
<dbReference type="Pfam" id="PF00999">
    <property type="entry name" value="Na_H_Exchanger"/>
    <property type="match status" value="1"/>
</dbReference>
<dbReference type="GO" id="GO:1902600">
    <property type="term" value="P:proton transmembrane transport"/>
    <property type="evidence" value="ECO:0007669"/>
    <property type="project" value="InterPro"/>
</dbReference>
<dbReference type="PANTHER" id="PTHR43562:SF4">
    <property type="entry name" value="NA(+)_H(+) ANTIPORTER NHAS5"/>
    <property type="match status" value="1"/>
</dbReference>
<evidence type="ECO:0000256" key="8">
    <source>
        <dbReference type="ARBA" id="ARBA00023136"/>
    </source>
</evidence>
<dbReference type="Gene3D" id="1.20.1530.20">
    <property type="match status" value="1"/>
</dbReference>
<reference evidence="13 15" key="1">
    <citation type="journal article" date="2014" name="Genome Announc.">
        <title>Draft Genome Sequence of Bacillus alcalophilus AV1934, a Classic Alkaliphile Isolated from Human Feces in 1934.</title>
        <authorList>
            <person name="Attie O."/>
            <person name="Jayaprakash A."/>
            <person name="Shah H."/>
            <person name="Paulsen I.T."/>
            <person name="Morino M."/>
            <person name="Takahashi Y."/>
            <person name="Narumi I."/>
            <person name="Sachidanandam R."/>
            <person name="Satoh K."/>
            <person name="Ito M."/>
            <person name="Krulwich T.A."/>
        </authorList>
    </citation>
    <scope>NUCLEOTIDE SEQUENCE [LARGE SCALE GENOMIC DNA]</scope>
    <source>
        <strain evidence="13 15">AV1934</strain>
    </source>
</reference>
<keyword evidence="3" id="KW-0813">Transport</keyword>
<evidence type="ECO:0000313" key="16">
    <source>
        <dbReference type="Proteomes" id="UP000297014"/>
    </source>
</evidence>
<feature type="region of interest" description="Disordered" evidence="9">
    <location>
        <begin position="665"/>
        <end position="685"/>
    </location>
</feature>
<feature type="transmembrane region" description="Helical" evidence="10">
    <location>
        <begin position="98"/>
        <end position="127"/>
    </location>
</feature>